<accession>A0A090G3W0</accession>
<protein>
    <submittedName>
        <fullName evidence="1">Uncharacterized protein</fullName>
    </submittedName>
</protein>
<sequence>MFQRFRVRDLAPGSDVAFGARTFWETAADAGPFASLGPIGMLGSFTAQSRSLVMAFLVRLRIFPDQPARGPLACCGRSADAFG</sequence>
<organism evidence="1 2">
    <name type="scientific">Mesorhizobium plurifarium</name>
    <dbReference type="NCBI Taxonomy" id="69974"/>
    <lineage>
        <taxon>Bacteria</taxon>
        <taxon>Pseudomonadati</taxon>
        <taxon>Pseudomonadota</taxon>
        <taxon>Alphaproteobacteria</taxon>
        <taxon>Hyphomicrobiales</taxon>
        <taxon>Phyllobacteriaceae</taxon>
        <taxon>Mesorhizobium</taxon>
    </lineage>
</organism>
<reference evidence="1 2" key="1">
    <citation type="submission" date="2014-08" db="EMBL/GenBank/DDBJ databases">
        <authorList>
            <person name="Moulin Lionel"/>
        </authorList>
    </citation>
    <scope>NUCLEOTIDE SEQUENCE [LARGE SCALE GENOMIC DNA]</scope>
</reference>
<name>A0A090G3W0_MESPL</name>
<evidence type="ECO:0000313" key="2">
    <source>
        <dbReference type="Proteomes" id="UP000046122"/>
    </source>
</evidence>
<dbReference type="EMBL" id="CCNE01000006">
    <property type="protein sequence ID" value="CDX51845.1"/>
    <property type="molecule type" value="Genomic_DNA"/>
</dbReference>
<proteinExistence type="predicted"/>
<evidence type="ECO:0000313" key="1">
    <source>
        <dbReference type="EMBL" id="CDX51845.1"/>
    </source>
</evidence>
<dbReference type="Proteomes" id="UP000046122">
    <property type="component" value="Unassembled WGS sequence"/>
</dbReference>
<gene>
    <name evidence="1" type="ORF">MPL3365_140076</name>
</gene>
<dbReference type="AlphaFoldDB" id="A0A090G3W0"/>